<dbReference type="InterPro" id="IPR030931">
    <property type="entry name" value="Group_II_RT_mat"/>
</dbReference>
<dbReference type="GO" id="GO:0003723">
    <property type="term" value="F:RNA binding"/>
    <property type="evidence" value="ECO:0007669"/>
    <property type="project" value="InterPro"/>
</dbReference>
<evidence type="ECO:0000259" key="10">
    <source>
        <dbReference type="PROSITE" id="PS50878"/>
    </source>
</evidence>
<dbReference type="Proteomes" id="UP000029622">
    <property type="component" value="Unassembled WGS sequence"/>
</dbReference>
<evidence type="ECO:0000256" key="9">
    <source>
        <dbReference type="ARBA" id="ARBA00048173"/>
    </source>
</evidence>
<dbReference type="InterPro" id="IPR013597">
    <property type="entry name" value="Mat_intron_G2"/>
</dbReference>
<dbReference type="EMBL" id="AZTB01000125">
    <property type="protein sequence ID" value="KGG79418.1"/>
    <property type="molecule type" value="Genomic_DNA"/>
</dbReference>
<proteinExistence type="inferred from homology"/>
<evidence type="ECO:0000313" key="12">
    <source>
        <dbReference type="Proteomes" id="UP000029622"/>
    </source>
</evidence>
<evidence type="ECO:0000256" key="3">
    <source>
        <dbReference type="ARBA" id="ARBA00022695"/>
    </source>
</evidence>
<dbReference type="EC" id="2.7.7.49" evidence="1"/>
<evidence type="ECO:0000256" key="8">
    <source>
        <dbReference type="ARBA" id="ARBA00034120"/>
    </source>
</evidence>
<feature type="non-terminal residue" evidence="11">
    <location>
        <position position="1"/>
    </location>
</feature>
<evidence type="ECO:0000256" key="6">
    <source>
        <dbReference type="ARBA" id="ARBA00022918"/>
    </source>
</evidence>
<evidence type="ECO:0000256" key="1">
    <source>
        <dbReference type="ARBA" id="ARBA00012493"/>
    </source>
</evidence>
<keyword evidence="6" id="KW-0695">RNA-directed DNA polymerase</keyword>
<keyword evidence="3" id="KW-0548">Nucleotidyltransferase</keyword>
<dbReference type="InterPro" id="IPR043502">
    <property type="entry name" value="DNA/RNA_pol_sf"/>
</dbReference>
<gene>
    <name evidence="11" type="ORF">Y919_12180</name>
</gene>
<dbReference type="NCBIfam" id="TIGR04416">
    <property type="entry name" value="group_II_RT_mat"/>
    <property type="match status" value="1"/>
</dbReference>
<comment type="caution">
    <text evidence="11">The sequence shown here is derived from an EMBL/GenBank/DDBJ whole genome shotgun (WGS) entry which is preliminary data.</text>
</comment>
<dbReference type="Pfam" id="PF08388">
    <property type="entry name" value="GIIM"/>
    <property type="match status" value="1"/>
</dbReference>
<protein>
    <recommendedName>
        <fullName evidence="1">RNA-directed DNA polymerase</fullName>
        <ecNumber evidence="1">2.7.7.49</ecNumber>
    </recommendedName>
</protein>
<keyword evidence="5" id="KW-0460">Magnesium</keyword>
<evidence type="ECO:0000256" key="5">
    <source>
        <dbReference type="ARBA" id="ARBA00022842"/>
    </source>
</evidence>
<dbReference type="PANTHER" id="PTHR34047:SF8">
    <property type="entry name" value="PROTEIN YKFC"/>
    <property type="match status" value="1"/>
</dbReference>
<dbReference type="PROSITE" id="PS50878">
    <property type="entry name" value="RT_POL"/>
    <property type="match status" value="1"/>
</dbReference>
<evidence type="ECO:0000256" key="4">
    <source>
        <dbReference type="ARBA" id="ARBA00022723"/>
    </source>
</evidence>
<dbReference type="CDD" id="cd01651">
    <property type="entry name" value="RT_G2_intron"/>
    <property type="match status" value="1"/>
</dbReference>
<feature type="domain" description="Reverse transcriptase" evidence="10">
    <location>
        <begin position="28"/>
        <end position="254"/>
    </location>
</feature>
<accession>A0A096BF84</accession>
<keyword evidence="4" id="KW-0479">Metal-binding</keyword>
<name>A0A096BF84_9FIRM</name>
<organism evidence="11 12">
    <name type="scientific">Caloranaerobacter azorensis H53214</name>
    <dbReference type="NCBI Taxonomy" id="1156417"/>
    <lineage>
        <taxon>Bacteria</taxon>
        <taxon>Bacillati</taxon>
        <taxon>Bacillota</taxon>
        <taxon>Tissierellia</taxon>
        <taxon>Tissierellales</taxon>
        <taxon>Thermohalobacteraceae</taxon>
        <taxon>Caloranaerobacter</taxon>
    </lineage>
</organism>
<keyword evidence="7" id="KW-0051">Antiviral defense</keyword>
<evidence type="ECO:0000313" key="11">
    <source>
        <dbReference type="EMBL" id="KGG79418.1"/>
    </source>
</evidence>
<dbReference type="Pfam" id="PF00078">
    <property type="entry name" value="RVT_1"/>
    <property type="match status" value="1"/>
</dbReference>
<dbReference type="PRINTS" id="PR00866">
    <property type="entry name" value="RNADNAPOLMS"/>
</dbReference>
<dbReference type="PANTHER" id="PTHR34047">
    <property type="entry name" value="NUCLEAR INTRON MATURASE 1, MITOCHONDRIAL-RELATED"/>
    <property type="match status" value="1"/>
</dbReference>
<dbReference type="RefSeq" id="WP_035165240.1">
    <property type="nucleotide sequence ID" value="NZ_AZTB01000125.1"/>
</dbReference>
<dbReference type="STRING" id="1156417.Y919_12180"/>
<dbReference type="AlphaFoldDB" id="A0A096BF84"/>
<dbReference type="GO" id="GO:0051607">
    <property type="term" value="P:defense response to virus"/>
    <property type="evidence" value="ECO:0007669"/>
    <property type="project" value="UniProtKB-KW"/>
</dbReference>
<dbReference type="SUPFAM" id="SSF56672">
    <property type="entry name" value="DNA/RNA polymerases"/>
    <property type="match status" value="1"/>
</dbReference>
<dbReference type="GO" id="GO:0003964">
    <property type="term" value="F:RNA-directed DNA polymerase activity"/>
    <property type="evidence" value="ECO:0007669"/>
    <property type="project" value="UniProtKB-KW"/>
</dbReference>
<reference evidence="11 12" key="1">
    <citation type="submission" date="2013-12" db="EMBL/GenBank/DDBJ databases">
        <title>Draft genome sequence of Caloranaerobacter sp. H53214.</title>
        <authorList>
            <person name="Jiang L.J."/>
            <person name="Shao Z.Z."/>
            <person name="Long M.N."/>
        </authorList>
    </citation>
    <scope>NUCLEOTIDE SEQUENCE [LARGE SCALE GENOMIC DNA]</scope>
    <source>
        <strain evidence="11 12">H53214</strain>
    </source>
</reference>
<dbReference type="GO" id="GO:0046872">
    <property type="term" value="F:metal ion binding"/>
    <property type="evidence" value="ECO:0007669"/>
    <property type="project" value="UniProtKB-KW"/>
</dbReference>
<dbReference type="InterPro" id="IPR000123">
    <property type="entry name" value="Reverse_transcriptase_msDNA"/>
</dbReference>
<sequence length="401" mass="47247">KKNKGSHGVDGMQVNELLSFLKQHGKALIEEIATEKYKPQPVRRVEIPKPNGGVRLLGIPTVVDRFIQQAIAQVLIKVYDKEFSKNSYGFRPGRNAHMAVKKAKEYINEGYTWVVDIDLEKFFDRVNHDVLMSILAKKIKDKRVLRLIRKYLESGVMIGGLYTKTEEGTPQGRPISPLLSNILLDVLDKELEARGHKFCRYADDCNIYVKSQRAGKRVMESITKFLEKRLKLKVNKEKSAVDRPWRRKFLGFSFYLKKDEIRIRPHEKSIKRLKDKIREITNRNIGISMEIRIKRLNFLVVGWVNYFKIADMKAKLNEIDRWTRRRLRACIWKQWKKNKTRFKNLKRLGIPEHKAWQFANTRKGYWRISNSPILSKTLNNQYCLNQGFKTFSMQYTKLNLT</sequence>
<comment type="catalytic activity">
    <reaction evidence="9">
        <text>DNA(n) + a 2'-deoxyribonucleoside 5'-triphosphate = DNA(n+1) + diphosphate</text>
        <dbReference type="Rhea" id="RHEA:22508"/>
        <dbReference type="Rhea" id="RHEA-COMP:17339"/>
        <dbReference type="Rhea" id="RHEA-COMP:17340"/>
        <dbReference type="ChEBI" id="CHEBI:33019"/>
        <dbReference type="ChEBI" id="CHEBI:61560"/>
        <dbReference type="ChEBI" id="CHEBI:173112"/>
        <dbReference type="EC" id="2.7.7.49"/>
    </reaction>
</comment>
<keyword evidence="2" id="KW-0808">Transferase</keyword>
<evidence type="ECO:0000256" key="2">
    <source>
        <dbReference type="ARBA" id="ARBA00022679"/>
    </source>
</evidence>
<evidence type="ECO:0000256" key="7">
    <source>
        <dbReference type="ARBA" id="ARBA00023118"/>
    </source>
</evidence>
<dbReference type="InterPro" id="IPR051083">
    <property type="entry name" value="GrpII_Intron_Splice-Mob/Def"/>
</dbReference>
<dbReference type="InterPro" id="IPR000477">
    <property type="entry name" value="RT_dom"/>
</dbReference>
<comment type="similarity">
    <text evidence="8">Belongs to the bacterial reverse transcriptase family.</text>
</comment>